<dbReference type="EC" id="2.7.7.65" evidence="2"/>
<dbReference type="GO" id="GO:0052621">
    <property type="term" value="F:diguanylate cyclase activity"/>
    <property type="evidence" value="ECO:0007669"/>
    <property type="project" value="UniProtKB-EC"/>
</dbReference>
<dbReference type="AlphaFoldDB" id="A0AAP6L1Z8"/>
<dbReference type="PANTHER" id="PTHR45138">
    <property type="entry name" value="REGULATORY COMPONENTS OF SENSORY TRANSDUCTION SYSTEM"/>
    <property type="match status" value="1"/>
</dbReference>
<dbReference type="RefSeq" id="WP_319917522.1">
    <property type="nucleotide sequence ID" value="NZ_JAWZXF010000016.1"/>
</dbReference>
<evidence type="ECO:0000313" key="6">
    <source>
        <dbReference type="Proteomes" id="UP001285835"/>
    </source>
</evidence>
<dbReference type="PANTHER" id="PTHR45138:SF9">
    <property type="entry name" value="DIGUANYLATE CYCLASE DGCM-RELATED"/>
    <property type="match status" value="1"/>
</dbReference>
<organism evidence="5 6">
    <name type="scientific">Aeromonas media</name>
    <dbReference type="NCBI Taxonomy" id="651"/>
    <lineage>
        <taxon>Bacteria</taxon>
        <taxon>Pseudomonadati</taxon>
        <taxon>Pseudomonadota</taxon>
        <taxon>Gammaproteobacteria</taxon>
        <taxon>Aeromonadales</taxon>
        <taxon>Aeromonadaceae</taxon>
        <taxon>Aeromonas</taxon>
    </lineage>
</organism>
<accession>A0AAP6L1Z8</accession>
<evidence type="ECO:0000256" key="1">
    <source>
        <dbReference type="ARBA" id="ARBA00001946"/>
    </source>
</evidence>
<feature type="domain" description="GGDEF" evidence="4">
    <location>
        <begin position="216"/>
        <end position="349"/>
    </location>
</feature>
<evidence type="ECO:0000256" key="2">
    <source>
        <dbReference type="ARBA" id="ARBA00012528"/>
    </source>
</evidence>
<dbReference type="Pfam" id="PF00990">
    <property type="entry name" value="GGDEF"/>
    <property type="match status" value="1"/>
</dbReference>
<keyword evidence="5" id="KW-0548">Nucleotidyltransferase</keyword>
<dbReference type="Pfam" id="PF01590">
    <property type="entry name" value="GAF"/>
    <property type="match status" value="1"/>
</dbReference>
<dbReference type="InterPro" id="IPR029016">
    <property type="entry name" value="GAF-like_dom_sf"/>
</dbReference>
<keyword evidence="5" id="KW-0808">Transferase</keyword>
<dbReference type="NCBIfam" id="TIGR00254">
    <property type="entry name" value="GGDEF"/>
    <property type="match status" value="1"/>
</dbReference>
<dbReference type="FunFam" id="3.30.70.270:FF:000001">
    <property type="entry name" value="Diguanylate cyclase domain protein"/>
    <property type="match status" value="1"/>
</dbReference>
<dbReference type="SMART" id="SM00267">
    <property type="entry name" value="GGDEF"/>
    <property type="match status" value="1"/>
</dbReference>
<reference evidence="5" key="1">
    <citation type="submission" date="2023-11" db="EMBL/GenBank/DDBJ databases">
        <title>WGS of Aeromonas in Northern Israel.</title>
        <authorList>
            <person name="Hershko Y."/>
        </authorList>
    </citation>
    <scope>NUCLEOTIDE SEQUENCE</scope>
    <source>
        <strain evidence="5">02297</strain>
    </source>
</reference>
<dbReference type="PROSITE" id="PS50887">
    <property type="entry name" value="GGDEF"/>
    <property type="match status" value="1"/>
</dbReference>
<dbReference type="Proteomes" id="UP001285835">
    <property type="component" value="Unassembled WGS sequence"/>
</dbReference>
<evidence type="ECO:0000256" key="3">
    <source>
        <dbReference type="ARBA" id="ARBA00034247"/>
    </source>
</evidence>
<dbReference type="EMBL" id="JAWZXF010000016">
    <property type="protein sequence ID" value="MDX7923185.1"/>
    <property type="molecule type" value="Genomic_DNA"/>
</dbReference>
<comment type="caution">
    <text evidence="5">The sequence shown here is derived from an EMBL/GenBank/DDBJ whole genome shotgun (WGS) entry which is preliminary data.</text>
</comment>
<dbReference type="InterPro" id="IPR003018">
    <property type="entry name" value="GAF"/>
</dbReference>
<dbReference type="Gene3D" id="3.30.70.270">
    <property type="match status" value="1"/>
</dbReference>
<dbReference type="InterPro" id="IPR043128">
    <property type="entry name" value="Rev_trsase/Diguanyl_cyclase"/>
</dbReference>
<dbReference type="InterPro" id="IPR000160">
    <property type="entry name" value="GGDEF_dom"/>
</dbReference>
<dbReference type="SMART" id="SM00065">
    <property type="entry name" value="GAF"/>
    <property type="match status" value="1"/>
</dbReference>
<gene>
    <name evidence="5" type="ORF">SJS82_14745</name>
</gene>
<dbReference type="CDD" id="cd01949">
    <property type="entry name" value="GGDEF"/>
    <property type="match status" value="1"/>
</dbReference>
<protein>
    <recommendedName>
        <fullName evidence="2">diguanylate cyclase</fullName>
        <ecNumber evidence="2">2.7.7.65</ecNumber>
    </recommendedName>
</protein>
<dbReference type="SUPFAM" id="SSF55781">
    <property type="entry name" value="GAF domain-like"/>
    <property type="match status" value="1"/>
</dbReference>
<dbReference type="InterPro" id="IPR029787">
    <property type="entry name" value="Nucleotide_cyclase"/>
</dbReference>
<evidence type="ECO:0000313" key="5">
    <source>
        <dbReference type="EMBL" id="MDX7923185.1"/>
    </source>
</evidence>
<sequence>MHNQNNERSFDPNFLSNIGPGQKITIPVSFIQDLTQAASLQDVLNVMANWIFYLFSAERASITIKENDASLKLYSVMGNNAIPMESLVPIHGSMVGRVFSTSMLTICDDLSQSPDLDCKILSRHGMGCCMDAPMMQGSVCIGTLNVAHHQRAYYSAEHAILLQCLANWLALNIQLHLQVTEMELQASTDYLTETANRRAFMNEGERRLIMSRLADTPIFVGILDLDHFKNLNDKYGHDAGDYVLKAIAKLVKREIRADDIFARIGGEEFAIIVNDCHPDNDSSIFDNIRALIEQQLIEYEGEIIRLTASIGFSASSRQDTELSSILKRADAALYAAKRNGRNRVECNHG</sequence>
<dbReference type="SUPFAM" id="SSF55073">
    <property type="entry name" value="Nucleotide cyclase"/>
    <property type="match status" value="1"/>
</dbReference>
<evidence type="ECO:0000259" key="4">
    <source>
        <dbReference type="PROSITE" id="PS50887"/>
    </source>
</evidence>
<dbReference type="Gene3D" id="3.30.450.40">
    <property type="match status" value="1"/>
</dbReference>
<name>A0AAP6L1Z8_AERME</name>
<comment type="catalytic activity">
    <reaction evidence="3">
        <text>2 GTP = 3',3'-c-di-GMP + 2 diphosphate</text>
        <dbReference type="Rhea" id="RHEA:24898"/>
        <dbReference type="ChEBI" id="CHEBI:33019"/>
        <dbReference type="ChEBI" id="CHEBI:37565"/>
        <dbReference type="ChEBI" id="CHEBI:58805"/>
        <dbReference type="EC" id="2.7.7.65"/>
    </reaction>
</comment>
<comment type="cofactor">
    <cofactor evidence="1">
        <name>Mg(2+)</name>
        <dbReference type="ChEBI" id="CHEBI:18420"/>
    </cofactor>
</comment>
<proteinExistence type="predicted"/>
<dbReference type="InterPro" id="IPR050469">
    <property type="entry name" value="Diguanylate_Cyclase"/>
</dbReference>